<evidence type="ECO:0000313" key="1">
    <source>
        <dbReference type="Proteomes" id="UP000887565"/>
    </source>
</evidence>
<organism evidence="1 2">
    <name type="scientific">Romanomermis culicivorax</name>
    <name type="common">Nematode worm</name>
    <dbReference type="NCBI Taxonomy" id="13658"/>
    <lineage>
        <taxon>Eukaryota</taxon>
        <taxon>Metazoa</taxon>
        <taxon>Ecdysozoa</taxon>
        <taxon>Nematoda</taxon>
        <taxon>Enoplea</taxon>
        <taxon>Dorylaimia</taxon>
        <taxon>Mermithida</taxon>
        <taxon>Mermithoidea</taxon>
        <taxon>Mermithidae</taxon>
        <taxon>Romanomermis</taxon>
    </lineage>
</organism>
<name>A0A915I2L1_ROMCU</name>
<protein>
    <submittedName>
        <fullName evidence="2">Uncharacterized protein</fullName>
    </submittedName>
</protein>
<accession>A0A915I2L1</accession>
<reference evidence="2" key="1">
    <citation type="submission" date="2022-11" db="UniProtKB">
        <authorList>
            <consortium name="WormBaseParasite"/>
        </authorList>
    </citation>
    <scope>IDENTIFICATION</scope>
</reference>
<sequence length="60" mass="7390">MSEQLRNLILQLKEICEPRPELYSCPIDDNRKLIRSSTCKEWRDRFEFILMVRMLENECR</sequence>
<proteinExistence type="predicted"/>
<keyword evidence="1" id="KW-1185">Reference proteome</keyword>
<evidence type="ECO:0000313" key="2">
    <source>
        <dbReference type="WBParaSite" id="nRc.2.0.1.t08070-RA"/>
    </source>
</evidence>
<dbReference type="WBParaSite" id="nRc.2.0.1.t08070-RA">
    <property type="protein sequence ID" value="nRc.2.0.1.t08070-RA"/>
    <property type="gene ID" value="nRc.2.0.1.g08070"/>
</dbReference>
<dbReference type="AlphaFoldDB" id="A0A915I2L1"/>
<dbReference type="Proteomes" id="UP000887565">
    <property type="component" value="Unplaced"/>
</dbReference>